<feature type="binding site" evidence="1">
    <location>
        <position position="48"/>
    </location>
    <ligand>
        <name>Mg(2+)</name>
        <dbReference type="ChEBI" id="CHEBI:18420"/>
        <label>4</label>
    </ligand>
</feature>
<dbReference type="SUPFAM" id="SSF55326">
    <property type="entry name" value="PurM N-terminal domain-like"/>
    <property type="match status" value="1"/>
</dbReference>
<feature type="binding site" evidence="1">
    <location>
        <position position="338"/>
    </location>
    <ligand>
        <name>substrate</name>
    </ligand>
</feature>
<keyword evidence="1" id="KW-0479">Metal-binding</keyword>
<feature type="binding site" evidence="1">
    <location>
        <position position="281"/>
    </location>
    <ligand>
        <name>substrate</name>
    </ligand>
</feature>
<dbReference type="Gene3D" id="3.90.650.10">
    <property type="entry name" value="PurM-like C-terminal domain"/>
    <property type="match status" value="1"/>
</dbReference>
<dbReference type="AlphaFoldDB" id="A0A7Y2H350"/>
<accession>A0A7Y2H350</accession>
<feature type="binding site" evidence="1">
    <location>
        <position position="151"/>
    </location>
    <ligand>
        <name>ATP</name>
        <dbReference type="ChEBI" id="CHEBI:30616"/>
    </ligand>
</feature>
<feature type="binding site" evidence="1">
    <location>
        <position position="232"/>
    </location>
    <ligand>
        <name>ATP</name>
        <dbReference type="ChEBI" id="CHEBI:30616"/>
    </ligand>
</feature>
<dbReference type="Proteomes" id="UP000547674">
    <property type="component" value="Unassembled WGS sequence"/>
</dbReference>
<dbReference type="NCBIfam" id="TIGR01379">
    <property type="entry name" value="thiL"/>
    <property type="match status" value="1"/>
</dbReference>
<dbReference type="HAMAP" id="MF_02128">
    <property type="entry name" value="TMP_kinase"/>
    <property type="match status" value="1"/>
</dbReference>
<organism evidence="3 4">
    <name type="scientific">Eiseniibacteriota bacterium</name>
    <dbReference type="NCBI Taxonomy" id="2212470"/>
    <lineage>
        <taxon>Bacteria</taxon>
        <taxon>Candidatus Eiseniibacteriota</taxon>
    </lineage>
</organism>
<comment type="function">
    <text evidence="1">Catalyzes the ATP-dependent phosphorylation of thiamine-monophosphate (TMP) to form thiamine-pyrophosphate (TPP), the active form of vitamin B1.</text>
</comment>
<dbReference type="InterPro" id="IPR006283">
    <property type="entry name" value="ThiL-like"/>
</dbReference>
<dbReference type="InterPro" id="IPR036676">
    <property type="entry name" value="PurM-like_C_sf"/>
</dbReference>
<keyword evidence="1" id="KW-0784">Thiamine biosynthesis</keyword>
<comment type="caution">
    <text evidence="3">The sequence shown here is derived from an EMBL/GenBank/DDBJ whole genome shotgun (WGS) entry which is preliminary data.</text>
</comment>
<feature type="binding site" evidence="1">
    <location>
        <position position="127"/>
    </location>
    <ligand>
        <name>Mg(2+)</name>
        <dbReference type="ChEBI" id="CHEBI:18420"/>
        <label>1</label>
    </ligand>
</feature>
<feature type="binding site" evidence="1">
    <location>
        <position position="57"/>
    </location>
    <ligand>
        <name>substrate</name>
    </ligand>
</feature>
<feature type="binding site" evidence="1">
    <location>
        <position position="79"/>
    </location>
    <ligand>
        <name>Mg(2+)</name>
        <dbReference type="ChEBI" id="CHEBI:18420"/>
        <label>3</label>
    </ligand>
</feature>
<feature type="binding site" evidence="1">
    <location>
        <begin position="126"/>
        <end position="127"/>
    </location>
    <ligand>
        <name>ATP</name>
        <dbReference type="ChEBI" id="CHEBI:30616"/>
    </ligand>
</feature>
<keyword evidence="1" id="KW-0067">ATP-binding</keyword>
<dbReference type="EC" id="2.7.4.16" evidence="1"/>
<feature type="binding site" evidence="1">
    <location>
        <position position="49"/>
    </location>
    <ligand>
        <name>Mg(2+)</name>
        <dbReference type="ChEBI" id="CHEBI:18420"/>
        <label>1</label>
    </ligand>
</feature>
<comment type="catalytic activity">
    <reaction evidence="1">
        <text>thiamine phosphate + ATP = thiamine diphosphate + ADP</text>
        <dbReference type="Rhea" id="RHEA:15913"/>
        <dbReference type="ChEBI" id="CHEBI:30616"/>
        <dbReference type="ChEBI" id="CHEBI:37575"/>
        <dbReference type="ChEBI" id="CHEBI:58937"/>
        <dbReference type="ChEBI" id="CHEBI:456216"/>
        <dbReference type="EC" id="2.7.4.16"/>
    </reaction>
</comment>
<dbReference type="InterPro" id="IPR036921">
    <property type="entry name" value="PurM-like_N_sf"/>
</dbReference>
<feature type="binding site" evidence="1">
    <location>
        <position position="230"/>
    </location>
    <ligand>
        <name>Mg(2+)</name>
        <dbReference type="ChEBI" id="CHEBI:18420"/>
        <label>3</label>
    </ligand>
</feature>
<feature type="binding site" evidence="1">
    <location>
        <position position="233"/>
    </location>
    <ligand>
        <name>Mg(2+)</name>
        <dbReference type="ChEBI" id="CHEBI:18420"/>
        <label>5</label>
    </ligand>
</feature>
<dbReference type="CDD" id="cd02194">
    <property type="entry name" value="ThiL"/>
    <property type="match status" value="1"/>
</dbReference>
<keyword evidence="1 3" id="KW-0418">Kinase</keyword>
<keyword evidence="1" id="KW-0547">Nucleotide-binding</keyword>
<comment type="similarity">
    <text evidence="1">Belongs to the thiamine-monophosphate kinase family.</text>
</comment>
<dbReference type="SUPFAM" id="SSF56042">
    <property type="entry name" value="PurM C-terminal domain-like"/>
    <property type="match status" value="1"/>
</dbReference>
<comment type="caution">
    <text evidence="1">Lacks conserved residue(s) required for the propagation of feature annotation.</text>
</comment>
<sequence>MSKTVKDFGEAGVIALAKKTFPDPPRTLVGIGDDAAVLPPGKKPWVVTTDTQVEGTHFHRRWTSAFDLGHKSLAVNLSDLAAMGAKPYAGVLSLILPGDLKVPALGDLLKGMASLAATEPLHLVGGNVAQGSELSLTWTVWGHPTGKPWFRARMKTGDVVFLTGTPGLSHLGWKMFEADQPGASAKTGFAKKTRMGKGPLGACRHRFLRPTPRTGLISSLRRFEPTAVMDTSDGLSKDLPAFAKGSRLELDADALFGYSSVQTVAGQLGLSSEAVILGGGEDYELLVTVSPAKAKQLAKSSHLGSVPIRQIGIVTPGKPGLFLRRNQKLAPFPKTPLFRHF</sequence>
<dbReference type="PIRSF" id="PIRSF005303">
    <property type="entry name" value="Thiam_monoph_kin"/>
    <property type="match status" value="1"/>
</dbReference>
<dbReference type="Gene3D" id="3.30.1330.10">
    <property type="entry name" value="PurM-like, N-terminal domain"/>
    <property type="match status" value="1"/>
</dbReference>
<feature type="binding site" evidence="1">
    <location>
        <position position="34"/>
    </location>
    <ligand>
        <name>Mg(2+)</name>
        <dbReference type="ChEBI" id="CHEBI:18420"/>
        <label>4</label>
    </ligand>
</feature>
<name>A0A7Y2H350_UNCEI</name>
<gene>
    <name evidence="1 3" type="primary">thiL</name>
    <name evidence="3" type="ORF">HKN21_13430</name>
</gene>
<dbReference type="EMBL" id="JABDJR010000541">
    <property type="protein sequence ID" value="NNF07759.1"/>
    <property type="molecule type" value="Genomic_DNA"/>
</dbReference>
<keyword evidence="1" id="KW-0460">Magnesium</keyword>
<evidence type="ECO:0000256" key="1">
    <source>
        <dbReference type="HAMAP-Rule" id="MF_02128"/>
    </source>
</evidence>
<proteinExistence type="inferred from homology"/>
<evidence type="ECO:0000313" key="4">
    <source>
        <dbReference type="Proteomes" id="UP000547674"/>
    </source>
</evidence>
<feature type="binding site" evidence="1">
    <location>
        <position position="79"/>
    </location>
    <ligand>
        <name>Mg(2+)</name>
        <dbReference type="ChEBI" id="CHEBI:18420"/>
        <label>2</label>
    </ligand>
</feature>
<protein>
    <recommendedName>
        <fullName evidence="1">Thiamine-monophosphate kinase</fullName>
        <shortName evidence="1">TMP kinase</shortName>
        <shortName evidence="1">Thiamine-phosphate kinase</shortName>
        <ecNumber evidence="1">2.7.4.16</ecNumber>
    </recommendedName>
</protein>
<evidence type="ECO:0000259" key="2">
    <source>
        <dbReference type="Pfam" id="PF00586"/>
    </source>
</evidence>
<feature type="binding site" evidence="1">
    <location>
        <position position="50"/>
    </location>
    <ligand>
        <name>Mg(2+)</name>
        <dbReference type="ChEBI" id="CHEBI:18420"/>
        <label>1</label>
    </ligand>
</feature>
<comment type="pathway">
    <text evidence="1">Cofactor biosynthesis; thiamine diphosphate biosynthesis; thiamine diphosphate from thiamine phosphate: step 1/1.</text>
</comment>
<keyword evidence="1 3" id="KW-0808">Transferase</keyword>
<dbReference type="GO" id="GO:0000287">
    <property type="term" value="F:magnesium ion binding"/>
    <property type="evidence" value="ECO:0007669"/>
    <property type="project" value="UniProtKB-UniRule"/>
</dbReference>
<feature type="domain" description="PurM-like N-terminal" evidence="2">
    <location>
        <begin position="32"/>
        <end position="142"/>
    </location>
</feature>
<feature type="binding site" evidence="1">
    <location>
        <position position="79"/>
    </location>
    <ligand>
        <name>Mg(2+)</name>
        <dbReference type="ChEBI" id="CHEBI:18420"/>
        <label>4</label>
    </ligand>
</feature>
<dbReference type="UniPathway" id="UPA00060">
    <property type="reaction ID" value="UER00142"/>
</dbReference>
<evidence type="ECO:0000313" key="3">
    <source>
        <dbReference type="EMBL" id="NNF07759.1"/>
    </source>
</evidence>
<dbReference type="GO" id="GO:0009229">
    <property type="term" value="P:thiamine diphosphate biosynthetic process"/>
    <property type="evidence" value="ECO:0007669"/>
    <property type="project" value="UniProtKB-UniRule"/>
</dbReference>
<dbReference type="InterPro" id="IPR016188">
    <property type="entry name" value="PurM-like_N"/>
</dbReference>
<dbReference type="GO" id="GO:0005524">
    <property type="term" value="F:ATP binding"/>
    <property type="evidence" value="ECO:0007669"/>
    <property type="project" value="UniProtKB-UniRule"/>
</dbReference>
<dbReference type="Pfam" id="PF00586">
    <property type="entry name" value="AIRS"/>
    <property type="match status" value="1"/>
</dbReference>
<comment type="miscellaneous">
    <text evidence="1">Reaction mechanism of ThiL seems to utilize a direct, inline transfer of the gamma-phosphate of ATP to TMP rather than a phosphorylated enzyme intermediate.</text>
</comment>
<dbReference type="GO" id="GO:0009030">
    <property type="term" value="F:thiamine-phosphate kinase activity"/>
    <property type="evidence" value="ECO:0007669"/>
    <property type="project" value="UniProtKB-UniRule"/>
</dbReference>
<dbReference type="GO" id="GO:0009228">
    <property type="term" value="P:thiamine biosynthetic process"/>
    <property type="evidence" value="ECO:0007669"/>
    <property type="project" value="UniProtKB-KW"/>
</dbReference>
<feature type="binding site" evidence="1">
    <location>
        <position position="50"/>
    </location>
    <ligand>
        <name>Mg(2+)</name>
        <dbReference type="ChEBI" id="CHEBI:18420"/>
        <label>2</label>
    </ligand>
</feature>
<dbReference type="PANTHER" id="PTHR30270:SF0">
    <property type="entry name" value="THIAMINE-MONOPHOSPHATE KINASE"/>
    <property type="match status" value="1"/>
</dbReference>
<dbReference type="PANTHER" id="PTHR30270">
    <property type="entry name" value="THIAMINE-MONOPHOSPHATE KINASE"/>
    <property type="match status" value="1"/>
</dbReference>
<feature type="binding site" evidence="1">
    <location>
        <position position="34"/>
    </location>
    <ligand>
        <name>Mg(2+)</name>
        <dbReference type="ChEBI" id="CHEBI:18420"/>
        <label>3</label>
    </ligand>
</feature>
<reference evidence="3 4" key="1">
    <citation type="submission" date="2020-03" db="EMBL/GenBank/DDBJ databases">
        <title>Metabolic flexibility allows generalist bacteria to become dominant in a frequently disturbed ecosystem.</title>
        <authorList>
            <person name="Chen Y.-J."/>
            <person name="Leung P.M."/>
            <person name="Bay S.K."/>
            <person name="Hugenholtz P."/>
            <person name="Kessler A.J."/>
            <person name="Shelley G."/>
            <person name="Waite D.W."/>
            <person name="Cook P.L."/>
            <person name="Greening C."/>
        </authorList>
    </citation>
    <scope>NUCLEOTIDE SEQUENCE [LARGE SCALE GENOMIC DNA]</scope>
    <source>
        <strain evidence="3">SS_bin_28</strain>
    </source>
</reference>